<sequence>MRQQSAEKAFSTYAINTFGLTAIPTALPLVNTRRMFPRTFGQVSLVITWPLHAARSFHQRNIPYLGTSSSQFVVGCSARHPDRHVMLFQHTCPAPLECHISRTMDRTWRTCVLASSLTGHRTKGLFLLGHMKSLLYETPVDSAEDLVARIAVAADKNNTTPGIFGRVRQSFLRRFELRNDTRGRHFQNLV</sequence>
<proteinExistence type="predicted"/>
<dbReference type="EMBL" id="BGPR01001858">
    <property type="protein sequence ID" value="GBM63259.1"/>
    <property type="molecule type" value="Genomic_DNA"/>
</dbReference>
<dbReference type="AlphaFoldDB" id="A0A4Y2HDA5"/>
<keyword evidence="2" id="KW-1185">Reference proteome</keyword>
<evidence type="ECO:0000313" key="2">
    <source>
        <dbReference type="Proteomes" id="UP000499080"/>
    </source>
</evidence>
<evidence type="ECO:0000313" key="1">
    <source>
        <dbReference type="EMBL" id="GBM63259.1"/>
    </source>
</evidence>
<organism evidence="1 2">
    <name type="scientific">Araneus ventricosus</name>
    <name type="common">Orbweaver spider</name>
    <name type="synonym">Epeira ventricosa</name>
    <dbReference type="NCBI Taxonomy" id="182803"/>
    <lineage>
        <taxon>Eukaryota</taxon>
        <taxon>Metazoa</taxon>
        <taxon>Ecdysozoa</taxon>
        <taxon>Arthropoda</taxon>
        <taxon>Chelicerata</taxon>
        <taxon>Arachnida</taxon>
        <taxon>Araneae</taxon>
        <taxon>Araneomorphae</taxon>
        <taxon>Entelegynae</taxon>
        <taxon>Araneoidea</taxon>
        <taxon>Araneidae</taxon>
        <taxon>Araneus</taxon>
    </lineage>
</organism>
<accession>A0A4Y2HDA5</accession>
<name>A0A4Y2HDA5_ARAVE</name>
<dbReference type="Proteomes" id="UP000499080">
    <property type="component" value="Unassembled WGS sequence"/>
</dbReference>
<protein>
    <submittedName>
        <fullName evidence="1">Uncharacterized protein</fullName>
    </submittedName>
</protein>
<dbReference type="OrthoDB" id="6467619at2759"/>
<gene>
    <name evidence="1" type="ORF">AVEN_110944_1</name>
</gene>
<reference evidence="1 2" key="1">
    <citation type="journal article" date="2019" name="Sci. Rep.">
        <title>Orb-weaving spider Araneus ventricosus genome elucidates the spidroin gene catalogue.</title>
        <authorList>
            <person name="Kono N."/>
            <person name="Nakamura H."/>
            <person name="Ohtoshi R."/>
            <person name="Moran D.A.P."/>
            <person name="Shinohara A."/>
            <person name="Yoshida Y."/>
            <person name="Fujiwara M."/>
            <person name="Mori M."/>
            <person name="Tomita M."/>
            <person name="Arakawa K."/>
        </authorList>
    </citation>
    <scope>NUCLEOTIDE SEQUENCE [LARGE SCALE GENOMIC DNA]</scope>
</reference>
<comment type="caution">
    <text evidence="1">The sequence shown here is derived from an EMBL/GenBank/DDBJ whole genome shotgun (WGS) entry which is preliminary data.</text>
</comment>